<sequence>MVLWQCGTSGTLKLSFTFEGLRHRTSTMGEAVANVARRVNATVEEEKDTLDLSNCKLISFPDGVFRVLKSVAENIQIITLADNEMKGVTGKFFKTFTQLRELDLHNNVINKLPDVIGELEHLTSINLANNKLTVFPDKLTEIQSLERINLEGNDITDIPMEKLNSMPALKCINLKSNPLDNNLLMAIHQFPQTFQIQTTTDN</sequence>
<dbReference type="Gene3D" id="3.80.10.10">
    <property type="entry name" value="Ribonuclease Inhibitor"/>
    <property type="match status" value="1"/>
</dbReference>
<gene>
    <name evidence="3" type="ORF">UPYG_G00328400</name>
</gene>
<dbReference type="AlphaFoldDB" id="A0ABD0WH13"/>
<reference evidence="3 4" key="1">
    <citation type="submission" date="2024-06" db="EMBL/GenBank/DDBJ databases">
        <authorList>
            <person name="Pan Q."/>
            <person name="Wen M."/>
            <person name="Jouanno E."/>
            <person name="Zahm M."/>
            <person name="Klopp C."/>
            <person name="Cabau C."/>
            <person name="Louis A."/>
            <person name="Berthelot C."/>
            <person name="Parey E."/>
            <person name="Roest Crollius H."/>
            <person name="Montfort J."/>
            <person name="Robinson-Rechavi M."/>
            <person name="Bouchez O."/>
            <person name="Lampietro C."/>
            <person name="Lopez Roques C."/>
            <person name="Donnadieu C."/>
            <person name="Postlethwait J."/>
            <person name="Bobe J."/>
            <person name="Verreycken H."/>
            <person name="Guiguen Y."/>
        </authorList>
    </citation>
    <scope>NUCLEOTIDE SEQUENCE [LARGE SCALE GENOMIC DNA]</scope>
    <source>
        <strain evidence="3">Up_M1</strain>
        <tissue evidence="3">Testis</tissue>
    </source>
</reference>
<keyword evidence="1" id="KW-0433">Leucine-rich repeat</keyword>
<dbReference type="Proteomes" id="UP001557470">
    <property type="component" value="Unassembled WGS sequence"/>
</dbReference>
<name>A0ABD0WH13_UMBPY</name>
<organism evidence="3 4">
    <name type="scientific">Umbra pygmaea</name>
    <name type="common">Eastern mudminnow</name>
    <dbReference type="NCBI Taxonomy" id="75934"/>
    <lineage>
        <taxon>Eukaryota</taxon>
        <taxon>Metazoa</taxon>
        <taxon>Chordata</taxon>
        <taxon>Craniata</taxon>
        <taxon>Vertebrata</taxon>
        <taxon>Euteleostomi</taxon>
        <taxon>Actinopterygii</taxon>
        <taxon>Neopterygii</taxon>
        <taxon>Teleostei</taxon>
        <taxon>Protacanthopterygii</taxon>
        <taxon>Esociformes</taxon>
        <taxon>Umbridae</taxon>
        <taxon>Umbra</taxon>
    </lineage>
</organism>
<evidence type="ECO:0000313" key="4">
    <source>
        <dbReference type="Proteomes" id="UP001557470"/>
    </source>
</evidence>
<dbReference type="EMBL" id="JAGEUA010000010">
    <property type="protein sequence ID" value="KAL0964751.1"/>
    <property type="molecule type" value="Genomic_DNA"/>
</dbReference>
<dbReference type="PANTHER" id="PTHR48051:SF1">
    <property type="entry name" value="RAS SUPPRESSOR PROTEIN 1"/>
    <property type="match status" value="1"/>
</dbReference>
<proteinExistence type="predicted"/>
<dbReference type="Pfam" id="PF13855">
    <property type="entry name" value="LRR_8"/>
    <property type="match status" value="1"/>
</dbReference>
<dbReference type="PROSITE" id="PS51450">
    <property type="entry name" value="LRR"/>
    <property type="match status" value="1"/>
</dbReference>
<evidence type="ECO:0000313" key="3">
    <source>
        <dbReference type="EMBL" id="KAL0964751.1"/>
    </source>
</evidence>
<evidence type="ECO:0000256" key="1">
    <source>
        <dbReference type="ARBA" id="ARBA00022614"/>
    </source>
</evidence>
<dbReference type="InterPro" id="IPR032675">
    <property type="entry name" value="LRR_dom_sf"/>
</dbReference>
<evidence type="ECO:0000256" key="2">
    <source>
        <dbReference type="ARBA" id="ARBA00022737"/>
    </source>
</evidence>
<dbReference type="PANTHER" id="PTHR48051">
    <property type="match status" value="1"/>
</dbReference>
<dbReference type="InterPro" id="IPR050216">
    <property type="entry name" value="LRR_domain-containing"/>
</dbReference>
<dbReference type="SUPFAM" id="SSF52075">
    <property type="entry name" value="Outer arm dynein light chain 1"/>
    <property type="match status" value="1"/>
</dbReference>
<comment type="caution">
    <text evidence="3">The sequence shown here is derived from an EMBL/GenBank/DDBJ whole genome shotgun (WGS) entry which is preliminary data.</text>
</comment>
<dbReference type="InterPro" id="IPR001611">
    <property type="entry name" value="Leu-rich_rpt"/>
</dbReference>
<protein>
    <recommendedName>
        <fullName evidence="5">Leucine-rich repeat-containing protein 20</fullName>
    </recommendedName>
</protein>
<keyword evidence="4" id="KW-1185">Reference proteome</keyword>
<accession>A0ABD0WH13</accession>
<evidence type="ECO:0008006" key="5">
    <source>
        <dbReference type="Google" id="ProtNLM"/>
    </source>
</evidence>
<keyword evidence="2" id="KW-0677">Repeat</keyword>